<dbReference type="GO" id="GO:0003723">
    <property type="term" value="F:RNA binding"/>
    <property type="evidence" value="ECO:0007669"/>
    <property type="project" value="UniProtKB-UniRule"/>
</dbReference>
<dbReference type="InterPro" id="IPR012677">
    <property type="entry name" value="Nucleotide-bd_a/b_plait_sf"/>
</dbReference>
<proteinExistence type="predicted"/>
<accession>A0A6P7HXL1</accession>
<dbReference type="OrthoDB" id="9948435at2759"/>
<feature type="coiled-coil region" evidence="2">
    <location>
        <begin position="347"/>
        <end position="374"/>
    </location>
</feature>
<dbReference type="SUPFAM" id="SSF54928">
    <property type="entry name" value="RNA-binding domain, RBD"/>
    <property type="match status" value="1"/>
</dbReference>
<dbReference type="Pfam" id="PF23222">
    <property type="entry name" value="RRM_PARP14_1"/>
    <property type="match status" value="1"/>
</dbReference>
<dbReference type="PROSITE" id="PS50102">
    <property type="entry name" value="RRM"/>
    <property type="match status" value="1"/>
</dbReference>
<keyword evidence="2" id="KW-0175">Coiled coil</keyword>
<evidence type="ECO:0000256" key="3">
    <source>
        <dbReference type="SAM" id="MobiDB-lite"/>
    </source>
</evidence>
<dbReference type="InParanoid" id="A0A6P7HXL1"/>
<reference evidence="6" key="1">
    <citation type="submission" date="2025-08" db="UniProtKB">
        <authorList>
            <consortium name="RefSeq"/>
        </authorList>
    </citation>
    <scope>IDENTIFICATION</scope>
</reference>
<dbReference type="GeneID" id="114431816"/>
<feature type="region of interest" description="Disordered" evidence="3">
    <location>
        <begin position="264"/>
        <end position="283"/>
    </location>
</feature>
<protein>
    <submittedName>
        <fullName evidence="6">Uncharacterized protein LOC114431816</fullName>
    </submittedName>
</protein>
<dbReference type="InterPro" id="IPR000504">
    <property type="entry name" value="RRM_dom"/>
</dbReference>
<dbReference type="RefSeq" id="XP_028255262.1">
    <property type="nucleotide sequence ID" value="XM_028399461.1"/>
</dbReference>
<keyword evidence="1" id="KW-0694">RNA-binding</keyword>
<dbReference type="AlphaFoldDB" id="A0A6P7HXL1"/>
<dbReference type="InterPro" id="IPR035979">
    <property type="entry name" value="RBD_domain_sf"/>
</dbReference>
<evidence type="ECO:0000313" key="6">
    <source>
        <dbReference type="RefSeq" id="XP_028255262.1"/>
    </source>
</evidence>
<gene>
    <name evidence="6" type="primary">LOC114431816</name>
</gene>
<dbReference type="InterPro" id="IPR057051">
    <property type="entry name" value="PARP14_RPM_1"/>
</dbReference>
<dbReference type="PANTHER" id="PTHR15225:SF8">
    <property type="entry name" value="RNA-BINDING PROTEIN 43"/>
    <property type="match status" value="1"/>
</dbReference>
<evidence type="ECO:0000313" key="5">
    <source>
        <dbReference type="Proteomes" id="UP000515145"/>
    </source>
</evidence>
<organism evidence="5 6">
    <name type="scientific">Parambassis ranga</name>
    <name type="common">Indian glassy fish</name>
    <dbReference type="NCBI Taxonomy" id="210632"/>
    <lineage>
        <taxon>Eukaryota</taxon>
        <taxon>Metazoa</taxon>
        <taxon>Chordata</taxon>
        <taxon>Craniata</taxon>
        <taxon>Vertebrata</taxon>
        <taxon>Euteleostomi</taxon>
        <taxon>Actinopterygii</taxon>
        <taxon>Neopterygii</taxon>
        <taxon>Teleostei</taxon>
        <taxon>Neoteleostei</taxon>
        <taxon>Acanthomorphata</taxon>
        <taxon>Ovalentaria</taxon>
        <taxon>Ambassidae</taxon>
        <taxon>Parambassis</taxon>
    </lineage>
</organism>
<feature type="domain" description="RRM" evidence="4">
    <location>
        <begin position="11"/>
        <end position="93"/>
    </location>
</feature>
<evidence type="ECO:0000259" key="4">
    <source>
        <dbReference type="PROSITE" id="PS50102"/>
    </source>
</evidence>
<keyword evidence="5" id="KW-1185">Reference proteome</keyword>
<dbReference type="Proteomes" id="UP000515145">
    <property type="component" value="Chromosome 2"/>
</dbReference>
<dbReference type="Gene3D" id="3.30.70.330">
    <property type="match status" value="1"/>
</dbReference>
<evidence type="ECO:0000256" key="2">
    <source>
        <dbReference type="SAM" id="Coils"/>
    </source>
</evidence>
<sequence>MEAESEENHRRTVVVSGVPSVLPCSRMADKLTIHFQSSRRSHGGDVKMVKYPTNMEGVAFITFVNQEDAERVLMKEQQVMTDSEFPEDYRLTVFPFSRDVFLYVRSATVDLFVFGNKQASLVESLRSAHRSLRFQTIPEQRKAFIEGPLSAVLALREDLMLRASQLKSTVKLSETTLNPRVISHQRSVSSVSCSSSEAEQEPVGSSSLSLHSTGEPTEVQSLHSNAINTSSKQKAFCEDVGNSDKKKEVRAEEVRFSARDLPAGKDGHVSLKPSTRGERENHSGCRTDLTFLQAGLEAVCTQDQEDMWVDLYTFRYVKHCEKKELDRCLRGVDLSVECVDGRDLVRLSFSKKQKSEASRRIQKASENLQTLMEYWQSMLRVHEICYDKAEHPDEQKVTQVCEDVGLLFKDVLYMFEGSCIKVIGPPASSFLFYKWVEERIQRL</sequence>
<feature type="compositionally biased region" description="Polar residues" evidence="3">
    <location>
        <begin position="203"/>
        <end position="220"/>
    </location>
</feature>
<name>A0A6P7HXL1_9TELE</name>
<dbReference type="PANTHER" id="PTHR15225">
    <property type="entry name" value="INTERFERON-INDUCED PROTEIN 35/NMI N-MYC/STAT INTERACTING PROTEIN"/>
    <property type="match status" value="1"/>
</dbReference>
<feature type="region of interest" description="Disordered" evidence="3">
    <location>
        <begin position="191"/>
        <end position="220"/>
    </location>
</feature>
<evidence type="ECO:0000256" key="1">
    <source>
        <dbReference type="PROSITE-ProRule" id="PRU00176"/>
    </source>
</evidence>